<gene>
    <name evidence="2" type="ORF">CELE_T03F6.9</name>
    <name evidence="2 4" type="ORF">T03F6.9</name>
</gene>
<keyword evidence="1" id="KW-0472">Membrane</keyword>
<name>A7LPI5_CAEEL</name>
<keyword evidence="1" id="KW-1133">Transmembrane helix</keyword>
<dbReference type="RefSeq" id="NP_001122716.1">
    <property type="nucleotide sequence ID" value="NM_001129244.2"/>
</dbReference>
<dbReference type="GeneID" id="6418656"/>
<evidence type="ECO:0000256" key="1">
    <source>
        <dbReference type="SAM" id="Phobius"/>
    </source>
</evidence>
<evidence type="ECO:0000313" key="2">
    <source>
        <dbReference type="EMBL" id="CAO82064.1"/>
    </source>
</evidence>
<dbReference type="WormBase" id="T03F6.9">
    <property type="protein sequence ID" value="CE41446"/>
    <property type="gene ID" value="WBGene00045482"/>
</dbReference>
<dbReference type="KEGG" id="cel:CELE_T03F6.9"/>
<protein>
    <submittedName>
        <fullName evidence="2">UPAR/Ly6 domain-containing protein</fullName>
    </submittedName>
</protein>
<accession>A7LPI5</accession>
<dbReference type="AGR" id="WB:WBGene00045482"/>
<sequence>MIIPLIFTFISIFPAFIVSLQCWNCVGTDCDMYRASSKNWELVTCPEGSVCQKTDFLFYSNQKNQSIESNTIRSCSYETGCTWDRSKSCQKSPVEYAGRGCADRFCCGKDKCNGAGKVSTIFVVAMFSCSIIVALLGV</sequence>
<dbReference type="OrthoDB" id="5795270at2759"/>
<feature type="transmembrane region" description="Helical" evidence="1">
    <location>
        <begin position="6"/>
        <end position="26"/>
    </location>
</feature>
<evidence type="ECO:0000313" key="3">
    <source>
        <dbReference type="Proteomes" id="UP000001940"/>
    </source>
</evidence>
<dbReference type="HOGENOM" id="CLU_148232_0_0_1"/>
<dbReference type="InParanoid" id="A7LPI5"/>
<dbReference type="CTD" id="6418656"/>
<dbReference type="EMBL" id="BX284603">
    <property type="protein sequence ID" value="CAO82064.1"/>
    <property type="molecule type" value="Genomic_DNA"/>
</dbReference>
<keyword evidence="1" id="KW-0812">Transmembrane</keyword>
<reference evidence="2 3" key="1">
    <citation type="journal article" date="1998" name="Science">
        <title>Genome sequence of the nematode C. elegans: a platform for investigating biology.</title>
        <authorList>
            <consortium name="The C. elegans sequencing consortium"/>
            <person name="Sulson J.E."/>
            <person name="Waterston R."/>
        </authorList>
    </citation>
    <scope>NUCLEOTIDE SEQUENCE [LARGE SCALE GENOMIC DNA]</scope>
    <source>
        <strain evidence="2 3">Bristol N2</strain>
    </source>
</reference>
<proteinExistence type="predicted"/>
<organism evidence="2 3">
    <name type="scientific">Caenorhabditis elegans</name>
    <dbReference type="NCBI Taxonomy" id="6239"/>
    <lineage>
        <taxon>Eukaryota</taxon>
        <taxon>Metazoa</taxon>
        <taxon>Ecdysozoa</taxon>
        <taxon>Nematoda</taxon>
        <taxon>Chromadorea</taxon>
        <taxon>Rhabditida</taxon>
        <taxon>Rhabditina</taxon>
        <taxon>Rhabditomorpha</taxon>
        <taxon>Rhabditoidea</taxon>
        <taxon>Rhabditidae</taxon>
        <taxon>Peloderinae</taxon>
        <taxon>Caenorhabditis</taxon>
    </lineage>
</organism>
<evidence type="ECO:0000313" key="4">
    <source>
        <dbReference type="WormBase" id="T03F6.9"/>
    </source>
</evidence>
<keyword evidence="3" id="KW-1185">Reference proteome</keyword>
<dbReference type="Proteomes" id="UP000001940">
    <property type="component" value="Chromosome III"/>
</dbReference>
<feature type="transmembrane region" description="Helical" evidence="1">
    <location>
        <begin position="118"/>
        <end position="137"/>
    </location>
</feature>
<dbReference type="PaxDb" id="6239-T03F6.9"/>
<dbReference type="OMA" id="FHNDSNT"/>
<dbReference type="Bgee" id="WBGene00045482">
    <property type="expression patterns" value="Expressed in larva and 2 other cell types or tissues"/>
</dbReference>
<dbReference type="AlphaFoldDB" id="A7LPI5"/>
<dbReference type="eggNOG" id="ENOG502TK1N">
    <property type="taxonomic scope" value="Eukaryota"/>
</dbReference>
<dbReference type="UCSC" id="T03F6.9">
    <property type="organism name" value="c. elegans"/>
</dbReference>